<sequence>MLNASIALYFSGVERDPKFFKSFLFNIISWLYRWKFVVIILNCKFLLGSSSLKTASAWLQNLAPMEIVFENCVKLDLGLWKLAIQKIQICATAAQLLQWLVKLNANLSNACRLIVTIQLSINSQCG</sequence>
<comment type="caution">
    <text evidence="1">The sequence shown here is derived from an EMBL/GenBank/DDBJ whole genome shotgun (WGS) entry which is preliminary data.</text>
</comment>
<dbReference type="EMBL" id="JBEUSY010000290">
    <property type="protein sequence ID" value="KAL1238632.1"/>
    <property type="molecule type" value="Genomic_DNA"/>
</dbReference>
<dbReference type="Proteomes" id="UP001558632">
    <property type="component" value="Unassembled WGS sequence"/>
</dbReference>
<gene>
    <name evidence="1" type="ORF">TSPI_00994</name>
</gene>
<protein>
    <submittedName>
        <fullName evidence="1">Ciliated left-right organizer metallopeptidase</fullName>
    </submittedName>
</protein>
<evidence type="ECO:0000313" key="1">
    <source>
        <dbReference type="EMBL" id="KAL1238632.1"/>
    </source>
</evidence>
<organism evidence="1 2">
    <name type="scientific">Trichinella spiralis</name>
    <name type="common">Trichina worm</name>
    <dbReference type="NCBI Taxonomy" id="6334"/>
    <lineage>
        <taxon>Eukaryota</taxon>
        <taxon>Metazoa</taxon>
        <taxon>Ecdysozoa</taxon>
        <taxon>Nematoda</taxon>
        <taxon>Enoplea</taxon>
        <taxon>Dorylaimia</taxon>
        <taxon>Trichinellida</taxon>
        <taxon>Trichinellidae</taxon>
        <taxon>Trichinella</taxon>
    </lineage>
</organism>
<evidence type="ECO:0000313" key="2">
    <source>
        <dbReference type="Proteomes" id="UP001558632"/>
    </source>
</evidence>
<proteinExistence type="predicted"/>
<name>A0ABR3KHZ9_TRISP</name>
<reference evidence="1 2" key="1">
    <citation type="submission" date="2024-07" db="EMBL/GenBank/DDBJ databases">
        <title>Enhanced genomic and transcriptomic resources for Trichinella pseudospiralis and T. spiralis underpin the discovery of pronounced molecular differences between stages and species.</title>
        <authorList>
            <person name="Pasi K.K."/>
            <person name="La Rosa G."/>
            <person name="Gomez-Morales M.A."/>
            <person name="Tosini F."/>
            <person name="Sumanam S."/>
            <person name="Young N.D."/>
            <person name="Chang B.C."/>
            <person name="Robin G.B."/>
        </authorList>
    </citation>
    <scope>NUCLEOTIDE SEQUENCE [LARGE SCALE GENOMIC DNA]</scope>
    <source>
        <strain evidence="1">ISS534</strain>
    </source>
</reference>
<keyword evidence="2" id="KW-1185">Reference proteome</keyword>
<accession>A0ABR3KHZ9</accession>